<accession>A0A839SZP1</accession>
<evidence type="ECO:0000313" key="3">
    <source>
        <dbReference type="Proteomes" id="UP000549250"/>
    </source>
</evidence>
<sequence>MAEQDKNFPGYVAPSGTDYYNPLPTEPLDREQDLASSRNDERSKGYGETQRKESLNPGSQATDGQQQNDDKVNLDNYRSGAASELERVAQSARAAAADLEQDRPGLSQYVSDIAQGMVKMAENLRNKKADDLYHDAERMARENPGLFIAGSIALGFGLTRFAKASSQYSSGHSASTATTDSWPSTASVGQTTAMDTGSTDWNSTREGDPGLRERSGITGSSGVSATDTRANGPLHRDGSNQGIQENGGIRP</sequence>
<dbReference type="EMBL" id="JACHXI010000001">
    <property type="protein sequence ID" value="MBB3101716.1"/>
    <property type="molecule type" value="Genomic_DNA"/>
</dbReference>
<feature type="region of interest" description="Disordered" evidence="1">
    <location>
        <begin position="1"/>
        <end position="102"/>
    </location>
</feature>
<organism evidence="2 3">
    <name type="scientific">Azomonas macrocytogenes</name>
    <name type="common">Azotobacter macrocytogenes</name>
    <dbReference type="NCBI Taxonomy" id="69962"/>
    <lineage>
        <taxon>Bacteria</taxon>
        <taxon>Pseudomonadati</taxon>
        <taxon>Pseudomonadota</taxon>
        <taxon>Gammaproteobacteria</taxon>
        <taxon>Pseudomonadales</taxon>
        <taxon>Pseudomonadaceae</taxon>
        <taxon>Azomonas</taxon>
    </lineage>
</organism>
<reference evidence="2 3" key="1">
    <citation type="submission" date="2020-08" db="EMBL/GenBank/DDBJ databases">
        <title>Genomic Encyclopedia of Type Strains, Phase III (KMG-III): the genomes of soil and plant-associated and newly described type strains.</title>
        <authorList>
            <person name="Whitman W."/>
        </authorList>
    </citation>
    <scope>NUCLEOTIDE SEQUENCE [LARGE SCALE GENOMIC DNA]</scope>
    <source>
        <strain evidence="2 3">CECT 4462</strain>
    </source>
</reference>
<feature type="region of interest" description="Disordered" evidence="1">
    <location>
        <begin position="170"/>
        <end position="251"/>
    </location>
</feature>
<comment type="caution">
    <text evidence="2">The sequence shown here is derived from an EMBL/GenBank/DDBJ whole genome shotgun (WGS) entry which is preliminary data.</text>
</comment>
<feature type="compositionally biased region" description="Basic and acidic residues" evidence="1">
    <location>
        <begin position="27"/>
        <end position="54"/>
    </location>
</feature>
<feature type="compositionally biased region" description="Basic and acidic residues" evidence="1">
    <location>
        <begin position="203"/>
        <end position="215"/>
    </location>
</feature>
<proteinExistence type="predicted"/>
<feature type="compositionally biased region" description="Polar residues" evidence="1">
    <location>
        <begin position="217"/>
        <end position="229"/>
    </location>
</feature>
<name>A0A839SZP1_AZOMA</name>
<evidence type="ECO:0000256" key="1">
    <source>
        <dbReference type="SAM" id="MobiDB-lite"/>
    </source>
</evidence>
<evidence type="ECO:0000313" key="2">
    <source>
        <dbReference type="EMBL" id="MBB3101716.1"/>
    </source>
</evidence>
<feature type="compositionally biased region" description="Polar residues" evidence="1">
    <location>
        <begin position="178"/>
        <end position="202"/>
    </location>
</feature>
<gene>
    <name evidence="2" type="ORF">FHR87_000076</name>
</gene>
<dbReference type="Proteomes" id="UP000549250">
    <property type="component" value="Unassembled WGS sequence"/>
</dbReference>
<protein>
    <submittedName>
        <fullName evidence="2">Uncharacterized protein</fullName>
    </submittedName>
</protein>
<dbReference type="RefSeq" id="WP_183164715.1">
    <property type="nucleotide sequence ID" value="NZ_JACHXI010000001.1"/>
</dbReference>
<keyword evidence="3" id="KW-1185">Reference proteome</keyword>
<feature type="compositionally biased region" description="Polar residues" evidence="1">
    <location>
        <begin position="56"/>
        <end position="67"/>
    </location>
</feature>
<dbReference type="AlphaFoldDB" id="A0A839SZP1"/>